<dbReference type="GeneID" id="31365806"/>
<organism evidence="7 8">
    <name type="scientific">Heterostelium pallidum (strain ATCC 26659 / Pp 5 / PN500)</name>
    <name type="common">Cellular slime mold</name>
    <name type="synonym">Polysphondylium pallidum</name>
    <dbReference type="NCBI Taxonomy" id="670386"/>
    <lineage>
        <taxon>Eukaryota</taxon>
        <taxon>Amoebozoa</taxon>
        <taxon>Evosea</taxon>
        <taxon>Eumycetozoa</taxon>
        <taxon>Dictyostelia</taxon>
        <taxon>Acytosteliales</taxon>
        <taxon>Acytosteliaceae</taxon>
        <taxon>Heterostelium</taxon>
    </lineage>
</organism>
<dbReference type="RefSeq" id="XP_020428698.1">
    <property type="nucleotide sequence ID" value="XM_020581113.1"/>
</dbReference>
<protein>
    <recommendedName>
        <fullName evidence="6">C3H1-type domain-containing protein</fullName>
    </recommendedName>
</protein>
<evidence type="ECO:0000259" key="6">
    <source>
        <dbReference type="PROSITE" id="PS50103"/>
    </source>
</evidence>
<dbReference type="PANTHER" id="PTHR16465:SF0">
    <property type="entry name" value="ZINC FINGER MATRIN-TYPE PROTEIN 5"/>
    <property type="match status" value="1"/>
</dbReference>
<dbReference type="PROSITE" id="PS50103">
    <property type="entry name" value="ZF_C3H1"/>
    <property type="match status" value="1"/>
</dbReference>
<gene>
    <name evidence="7" type="ORF">PPL_10335</name>
</gene>
<dbReference type="SUPFAM" id="SSF90229">
    <property type="entry name" value="CCCH zinc finger"/>
    <property type="match status" value="1"/>
</dbReference>
<dbReference type="InterPro" id="IPR036855">
    <property type="entry name" value="Znf_CCCH_sf"/>
</dbReference>
<dbReference type="PANTHER" id="PTHR16465">
    <property type="entry name" value="NUCLEASE-RELATED"/>
    <property type="match status" value="1"/>
</dbReference>
<evidence type="ECO:0000256" key="2">
    <source>
        <dbReference type="ARBA" id="ARBA00022771"/>
    </source>
</evidence>
<dbReference type="GO" id="GO:0008270">
    <property type="term" value="F:zinc ion binding"/>
    <property type="evidence" value="ECO:0007669"/>
    <property type="project" value="UniProtKB-KW"/>
</dbReference>
<dbReference type="Proteomes" id="UP000001396">
    <property type="component" value="Unassembled WGS sequence"/>
</dbReference>
<keyword evidence="1 4" id="KW-0479">Metal-binding</keyword>
<dbReference type="Pfam" id="PF06220">
    <property type="entry name" value="zf-U1"/>
    <property type="match status" value="1"/>
</dbReference>
<evidence type="ECO:0000313" key="7">
    <source>
        <dbReference type="EMBL" id="EFA76566.1"/>
    </source>
</evidence>
<keyword evidence="3 4" id="KW-0862">Zinc</keyword>
<accession>D3BQ15</accession>
<comment type="caution">
    <text evidence="7">The sequence shown here is derived from an EMBL/GenBank/DDBJ whole genome shotgun (WGS) entry which is preliminary data.</text>
</comment>
<evidence type="ECO:0000313" key="8">
    <source>
        <dbReference type="Proteomes" id="UP000001396"/>
    </source>
</evidence>
<dbReference type="Gene3D" id="4.10.1000.10">
    <property type="entry name" value="Zinc finger, CCCH-type"/>
    <property type="match status" value="1"/>
</dbReference>
<dbReference type="GO" id="GO:0005689">
    <property type="term" value="C:U12-type spliceosomal complex"/>
    <property type="evidence" value="ECO:0007669"/>
    <property type="project" value="TreeGrafter"/>
</dbReference>
<feature type="zinc finger region" description="C3H1-type" evidence="4">
    <location>
        <begin position="62"/>
        <end position="90"/>
    </location>
</feature>
<feature type="region of interest" description="Disordered" evidence="5">
    <location>
        <begin position="137"/>
        <end position="157"/>
    </location>
</feature>
<dbReference type="Gene3D" id="3.30.160.60">
    <property type="entry name" value="Classic Zinc Finger"/>
    <property type="match status" value="1"/>
</dbReference>
<sequence length="200" mass="23026">MGQLKDYCYYCDKKFNDTFHTRKKHNDSIKHKQNVKNHFEYFRKNNRRLIQEEVQSIELALFKSKQPCKFLLKFGRCKFMSSCRYLHSLSSSAATTTTKTSSPSSSTLSKLNVIEHLPPYSRSSLIASGIFNNNNNNNNNNDKECINNDNDSGDDNRSEHLTLEARIIEILMSKQNKQLQQLEQVSSIVKLPASLLQPST</sequence>
<reference evidence="7 8" key="1">
    <citation type="journal article" date="2011" name="Genome Res.">
        <title>Phylogeny-wide analysis of social amoeba genomes highlights ancient origins for complex intercellular communication.</title>
        <authorList>
            <person name="Heidel A.J."/>
            <person name="Lawal H.M."/>
            <person name="Felder M."/>
            <person name="Schilde C."/>
            <person name="Helps N.R."/>
            <person name="Tunggal B."/>
            <person name="Rivero F."/>
            <person name="John U."/>
            <person name="Schleicher M."/>
            <person name="Eichinger L."/>
            <person name="Platzer M."/>
            <person name="Noegel A.A."/>
            <person name="Schaap P."/>
            <person name="Gloeckner G."/>
        </authorList>
    </citation>
    <scope>NUCLEOTIDE SEQUENCE [LARGE SCALE GENOMIC DNA]</scope>
    <source>
        <strain evidence="8">ATCC 26659 / Pp 5 / PN500</strain>
    </source>
</reference>
<proteinExistence type="predicted"/>
<dbReference type="InterPro" id="IPR013085">
    <property type="entry name" value="U1-CZ_Znf_C2H2"/>
</dbReference>
<dbReference type="InParanoid" id="D3BQ15"/>
<dbReference type="STRING" id="670386.D3BQ15"/>
<feature type="domain" description="C3H1-type" evidence="6">
    <location>
        <begin position="62"/>
        <end position="90"/>
    </location>
</feature>
<dbReference type="EMBL" id="ADBJ01000047">
    <property type="protein sequence ID" value="EFA76566.1"/>
    <property type="molecule type" value="Genomic_DNA"/>
</dbReference>
<keyword evidence="2 4" id="KW-0863">Zinc-finger</keyword>
<name>D3BQ15_HETP5</name>
<dbReference type="AlphaFoldDB" id="D3BQ15"/>
<keyword evidence="8" id="KW-1185">Reference proteome</keyword>
<dbReference type="InterPro" id="IPR000571">
    <property type="entry name" value="Znf_CCCH"/>
</dbReference>
<dbReference type="SUPFAM" id="SSF57667">
    <property type="entry name" value="beta-beta-alpha zinc fingers"/>
    <property type="match status" value="1"/>
</dbReference>
<evidence type="ECO:0000256" key="3">
    <source>
        <dbReference type="ARBA" id="ARBA00022833"/>
    </source>
</evidence>
<dbReference type="Pfam" id="PF00642">
    <property type="entry name" value="zf-CCCH"/>
    <property type="match status" value="1"/>
</dbReference>
<evidence type="ECO:0000256" key="5">
    <source>
        <dbReference type="SAM" id="MobiDB-lite"/>
    </source>
</evidence>
<evidence type="ECO:0000256" key="4">
    <source>
        <dbReference type="PROSITE-ProRule" id="PRU00723"/>
    </source>
</evidence>
<evidence type="ECO:0000256" key="1">
    <source>
        <dbReference type="ARBA" id="ARBA00022723"/>
    </source>
</evidence>
<dbReference type="InterPro" id="IPR036236">
    <property type="entry name" value="Znf_C2H2_sf"/>
</dbReference>